<evidence type="ECO:0000313" key="3">
    <source>
        <dbReference type="Proteomes" id="UP000799441"/>
    </source>
</evidence>
<dbReference type="Proteomes" id="UP000799441">
    <property type="component" value="Unassembled WGS sequence"/>
</dbReference>
<name>A0A9P4Q946_9PEZI</name>
<proteinExistence type="predicted"/>
<dbReference type="AlphaFoldDB" id="A0A9P4Q946"/>
<feature type="region of interest" description="Disordered" evidence="1">
    <location>
        <begin position="121"/>
        <end position="146"/>
    </location>
</feature>
<sequence length="450" mass="48741">MASGNHQGACQGLQGGFQSRIGDSPTWQSEEPLPYGDGISMFTTPETLSVGRSFNPKGPGSRSANANPWQPLDYADDEDTPDQALTQGSVPNSSFGFLQRPIDASQYTNYTTDDLATLKHDLSDDGSPASSINTVGPFTPSGTSGGENCSRSLINASFAPSRLHNTGPCSNTANENSIADNAHASCSYIPGVLPSTHHNLSTASSLQGWFLGSPPDAGLGISIGSPSNAGLDISLGPRNTESMVDLDHLATASSFQLSEGNIDIAQKFVRPTATIYRHDADDPVVCERPHSSSSLRSPSTAMAPDEDDDDVDDGQNSGVTEIGLTKEEARVARQHRDMRLLELRRQGLPYKRIKKIGGFLEAESTLRGRVRNLTKDKSERVRKPEWTAHDITLLQQAIERCGDDVGVDYCTDERCKIPWRNISVWMKENGASYPFASATCSKKWEELKYE</sequence>
<keyword evidence="3" id="KW-1185">Reference proteome</keyword>
<evidence type="ECO:0000313" key="2">
    <source>
        <dbReference type="EMBL" id="KAF2721865.1"/>
    </source>
</evidence>
<feature type="compositionally biased region" description="Polar residues" evidence="1">
    <location>
        <begin position="41"/>
        <end position="52"/>
    </location>
</feature>
<protein>
    <recommendedName>
        <fullName evidence="4">Myb-like domain-containing protein</fullName>
    </recommendedName>
</protein>
<dbReference type="EMBL" id="MU003787">
    <property type="protein sequence ID" value="KAF2721865.1"/>
    <property type="molecule type" value="Genomic_DNA"/>
</dbReference>
<reference evidence="2" key="1">
    <citation type="journal article" date="2020" name="Stud. Mycol.">
        <title>101 Dothideomycetes genomes: a test case for predicting lifestyles and emergence of pathogens.</title>
        <authorList>
            <person name="Haridas S."/>
            <person name="Albert R."/>
            <person name="Binder M."/>
            <person name="Bloem J."/>
            <person name="Labutti K."/>
            <person name="Salamov A."/>
            <person name="Andreopoulos B."/>
            <person name="Baker S."/>
            <person name="Barry K."/>
            <person name="Bills G."/>
            <person name="Bluhm B."/>
            <person name="Cannon C."/>
            <person name="Castanera R."/>
            <person name="Culley D."/>
            <person name="Daum C."/>
            <person name="Ezra D."/>
            <person name="Gonzalez J."/>
            <person name="Henrissat B."/>
            <person name="Kuo A."/>
            <person name="Liang C."/>
            <person name="Lipzen A."/>
            <person name="Lutzoni F."/>
            <person name="Magnuson J."/>
            <person name="Mondo S."/>
            <person name="Nolan M."/>
            <person name="Ohm R."/>
            <person name="Pangilinan J."/>
            <person name="Park H.-J."/>
            <person name="Ramirez L."/>
            <person name="Alfaro M."/>
            <person name="Sun H."/>
            <person name="Tritt A."/>
            <person name="Yoshinaga Y."/>
            <person name="Zwiers L.-H."/>
            <person name="Turgeon B."/>
            <person name="Goodwin S."/>
            <person name="Spatafora J."/>
            <person name="Crous P."/>
            <person name="Grigoriev I."/>
        </authorList>
    </citation>
    <scope>NUCLEOTIDE SEQUENCE</scope>
    <source>
        <strain evidence="2">CBS 116435</strain>
    </source>
</reference>
<comment type="caution">
    <text evidence="2">The sequence shown here is derived from an EMBL/GenBank/DDBJ whole genome shotgun (WGS) entry which is preliminary data.</text>
</comment>
<evidence type="ECO:0000256" key="1">
    <source>
        <dbReference type="SAM" id="MobiDB-lite"/>
    </source>
</evidence>
<feature type="region of interest" description="Disordered" evidence="1">
    <location>
        <begin position="1"/>
        <end position="97"/>
    </location>
</feature>
<dbReference type="OrthoDB" id="3439209at2759"/>
<evidence type="ECO:0008006" key="4">
    <source>
        <dbReference type="Google" id="ProtNLM"/>
    </source>
</evidence>
<feature type="compositionally biased region" description="Basic and acidic residues" evidence="1">
    <location>
        <begin position="280"/>
        <end position="290"/>
    </location>
</feature>
<feature type="region of interest" description="Disordered" evidence="1">
    <location>
        <begin position="280"/>
        <end position="320"/>
    </location>
</feature>
<feature type="compositionally biased region" description="Acidic residues" evidence="1">
    <location>
        <begin position="304"/>
        <end position="313"/>
    </location>
</feature>
<gene>
    <name evidence="2" type="ORF">K431DRAFT_303166</name>
</gene>
<feature type="compositionally biased region" description="Polar residues" evidence="1">
    <location>
        <begin position="83"/>
        <end position="96"/>
    </location>
</feature>
<accession>A0A9P4Q946</accession>
<organism evidence="2 3">
    <name type="scientific">Polychaeton citri CBS 116435</name>
    <dbReference type="NCBI Taxonomy" id="1314669"/>
    <lineage>
        <taxon>Eukaryota</taxon>
        <taxon>Fungi</taxon>
        <taxon>Dikarya</taxon>
        <taxon>Ascomycota</taxon>
        <taxon>Pezizomycotina</taxon>
        <taxon>Dothideomycetes</taxon>
        <taxon>Dothideomycetidae</taxon>
        <taxon>Capnodiales</taxon>
        <taxon>Capnodiaceae</taxon>
        <taxon>Polychaeton</taxon>
    </lineage>
</organism>
<feature type="compositionally biased region" description="Polar residues" evidence="1">
    <location>
        <begin position="128"/>
        <end position="146"/>
    </location>
</feature>